<accession>A0ACB7TNZ6</accession>
<protein>
    <submittedName>
        <fullName evidence="1">Uncharacterized protein</fullName>
    </submittedName>
</protein>
<reference evidence="1" key="1">
    <citation type="submission" date="2020-05" db="EMBL/GenBank/DDBJ databases">
        <title>Large-scale comparative analyses of tick genomes elucidate their genetic diversity and vector capacities.</title>
        <authorList>
            <person name="Jia N."/>
            <person name="Wang J."/>
            <person name="Shi W."/>
            <person name="Du L."/>
            <person name="Sun Y."/>
            <person name="Zhan W."/>
            <person name="Jiang J."/>
            <person name="Wang Q."/>
            <person name="Zhang B."/>
            <person name="Ji P."/>
            <person name="Sakyi L.B."/>
            <person name="Cui X."/>
            <person name="Yuan T."/>
            <person name="Jiang B."/>
            <person name="Yang W."/>
            <person name="Lam T.T.-Y."/>
            <person name="Chang Q."/>
            <person name="Ding S."/>
            <person name="Wang X."/>
            <person name="Zhu J."/>
            <person name="Ruan X."/>
            <person name="Zhao L."/>
            <person name="Wei J."/>
            <person name="Que T."/>
            <person name="Du C."/>
            <person name="Cheng J."/>
            <person name="Dai P."/>
            <person name="Han X."/>
            <person name="Huang E."/>
            <person name="Gao Y."/>
            <person name="Liu J."/>
            <person name="Shao H."/>
            <person name="Ye R."/>
            <person name="Li L."/>
            <person name="Wei W."/>
            <person name="Wang X."/>
            <person name="Wang C."/>
            <person name="Yang T."/>
            <person name="Huo Q."/>
            <person name="Li W."/>
            <person name="Guo W."/>
            <person name="Chen H."/>
            <person name="Zhou L."/>
            <person name="Ni X."/>
            <person name="Tian J."/>
            <person name="Zhou Y."/>
            <person name="Sheng Y."/>
            <person name="Liu T."/>
            <person name="Pan Y."/>
            <person name="Xia L."/>
            <person name="Li J."/>
            <person name="Zhao F."/>
            <person name="Cao W."/>
        </authorList>
    </citation>
    <scope>NUCLEOTIDE SEQUENCE</scope>
    <source>
        <strain evidence="1">Hyas-2018</strain>
    </source>
</reference>
<evidence type="ECO:0000313" key="1">
    <source>
        <dbReference type="EMBL" id="KAH6948901.1"/>
    </source>
</evidence>
<comment type="caution">
    <text evidence="1">The sequence shown here is derived from an EMBL/GenBank/DDBJ whole genome shotgun (WGS) entry which is preliminary data.</text>
</comment>
<dbReference type="EMBL" id="CM023481">
    <property type="protein sequence ID" value="KAH6948901.1"/>
    <property type="molecule type" value="Genomic_DNA"/>
</dbReference>
<sequence>MERIRPDLPTYPRTETPNLQPSDVSISKDELTTTAATTTGEIASHFRHALGEVYEAMTMNIDGVIVIRGQNMQLPSPVHHRCLLPLTTTRRP</sequence>
<name>A0ACB7TNZ6_HYAAI</name>
<keyword evidence="2" id="KW-1185">Reference proteome</keyword>
<proteinExistence type="predicted"/>
<evidence type="ECO:0000313" key="2">
    <source>
        <dbReference type="Proteomes" id="UP000821845"/>
    </source>
</evidence>
<dbReference type="Proteomes" id="UP000821845">
    <property type="component" value="Chromosome 1"/>
</dbReference>
<organism evidence="1 2">
    <name type="scientific">Hyalomma asiaticum</name>
    <name type="common">Tick</name>
    <dbReference type="NCBI Taxonomy" id="266040"/>
    <lineage>
        <taxon>Eukaryota</taxon>
        <taxon>Metazoa</taxon>
        <taxon>Ecdysozoa</taxon>
        <taxon>Arthropoda</taxon>
        <taxon>Chelicerata</taxon>
        <taxon>Arachnida</taxon>
        <taxon>Acari</taxon>
        <taxon>Parasitiformes</taxon>
        <taxon>Ixodida</taxon>
        <taxon>Ixodoidea</taxon>
        <taxon>Ixodidae</taxon>
        <taxon>Hyalomminae</taxon>
        <taxon>Hyalomma</taxon>
    </lineage>
</organism>
<gene>
    <name evidence="1" type="ORF">HPB50_026878</name>
</gene>